<dbReference type="GO" id="GO:0046983">
    <property type="term" value="F:protein dimerization activity"/>
    <property type="evidence" value="ECO:0007669"/>
    <property type="project" value="InterPro"/>
</dbReference>
<dbReference type="Pfam" id="PF08100">
    <property type="entry name" value="Dimerisation"/>
    <property type="match status" value="1"/>
</dbReference>
<evidence type="ECO:0000259" key="5">
    <source>
        <dbReference type="Pfam" id="PF00891"/>
    </source>
</evidence>
<dbReference type="Proteomes" id="UP000070700">
    <property type="component" value="Unassembled WGS sequence"/>
</dbReference>
<dbReference type="InterPro" id="IPR036390">
    <property type="entry name" value="WH_DNA-bd_sf"/>
</dbReference>
<dbReference type="InterPro" id="IPR012967">
    <property type="entry name" value="COMT_dimerisation"/>
</dbReference>
<evidence type="ECO:0000256" key="4">
    <source>
        <dbReference type="PIRSR" id="PIRSR005739-1"/>
    </source>
</evidence>
<keyword evidence="1" id="KW-0489">Methyltransferase</keyword>
<proteinExistence type="predicted"/>
<feature type="domain" description="O-methyltransferase dimerisation" evidence="6">
    <location>
        <begin position="51"/>
        <end position="117"/>
    </location>
</feature>
<reference evidence="7 8" key="1">
    <citation type="submission" date="2015-10" db="EMBL/GenBank/DDBJ databases">
        <title>Full genome of DAOMC 229536 Phialocephala scopiformis, a fungal endophyte of spruce producing the potent anti-insectan compound rugulosin.</title>
        <authorList>
            <consortium name="DOE Joint Genome Institute"/>
            <person name="Walker A.K."/>
            <person name="Frasz S.L."/>
            <person name="Seifert K.A."/>
            <person name="Miller J.D."/>
            <person name="Mondo S.J."/>
            <person name="Labutti K."/>
            <person name="Lipzen A."/>
            <person name="Dockter R."/>
            <person name="Kennedy M."/>
            <person name="Grigoriev I.V."/>
            <person name="Spatafora J.W."/>
        </authorList>
    </citation>
    <scope>NUCLEOTIDE SEQUENCE [LARGE SCALE GENOMIC DNA]</scope>
    <source>
        <strain evidence="7 8">CBS 120377</strain>
    </source>
</reference>
<protein>
    <submittedName>
        <fullName evidence="7">O-methyl transferase B</fullName>
    </submittedName>
</protein>
<dbReference type="PANTHER" id="PTHR43712:SF4">
    <property type="entry name" value="O-METHYLTRANSFERASE DOMAIN-CONTAINING PROTEIN"/>
    <property type="match status" value="1"/>
</dbReference>
<dbReference type="GO" id="GO:0032259">
    <property type="term" value="P:methylation"/>
    <property type="evidence" value="ECO:0007669"/>
    <property type="project" value="UniProtKB-KW"/>
</dbReference>
<dbReference type="AlphaFoldDB" id="A0A194XEA8"/>
<dbReference type="InterPro" id="IPR029063">
    <property type="entry name" value="SAM-dependent_MTases_sf"/>
</dbReference>
<evidence type="ECO:0000256" key="3">
    <source>
        <dbReference type="ARBA" id="ARBA00022691"/>
    </source>
</evidence>
<dbReference type="InterPro" id="IPR001077">
    <property type="entry name" value="COMT_C"/>
</dbReference>
<dbReference type="Gene3D" id="3.40.50.150">
    <property type="entry name" value="Vaccinia Virus protein VP39"/>
    <property type="match status" value="1"/>
</dbReference>
<sequence>METALEDIKRLAISSDEDARQSIMSALHKLAYSMESPNDTIRRYGHLTLQTAAIKIGIDLGLFVYLAESKSPLFAEQIAQTTGADIQLLNRVLRYLSAIDALDEVSKNSYRANHITQNLAQKVTEAGIRHYFTTVAPQYHALPTFLKRTNYKSPTDELHTAFQDAWKTSLHAFSWFADNPDHLAPFNDFMALRRQPGLSWLSMYPVVQESRGWEVEMPIYVNIGGGIGHQCAQFKEMYPDIPGRVILQDLSHSIANALQTPGVENMEHDFFEPQPIKGAKFYYMRGVLHNHPPHKVRKLLENTKSAMTQDSILLIDEMILPETGVNANAASIDMTMLTAFASMERTESQWQEIVQAAGLKLVQIYTYNPQSYESVMDVRLL</sequence>
<feature type="active site" description="Proton acceptor" evidence="4">
    <location>
        <position position="289"/>
    </location>
</feature>
<dbReference type="KEGG" id="psco:LY89DRAFT_613413"/>
<dbReference type="RefSeq" id="XP_018072834.1">
    <property type="nucleotide sequence ID" value="XM_018210663.1"/>
</dbReference>
<dbReference type="InterPro" id="IPR036388">
    <property type="entry name" value="WH-like_DNA-bd_sf"/>
</dbReference>
<dbReference type="InterPro" id="IPR016461">
    <property type="entry name" value="COMT-like"/>
</dbReference>
<dbReference type="EMBL" id="KQ947412">
    <property type="protein sequence ID" value="KUJ18479.1"/>
    <property type="molecule type" value="Genomic_DNA"/>
</dbReference>
<organism evidence="7 8">
    <name type="scientific">Mollisia scopiformis</name>
    <name type="common">Conifer needle endophyte fungus</name>
    <name type="synonym">Phialocephala scopiformis</name>
    <dbReference type="NCBI Taxonomy" id="149040"/>
    <lineage>
        <taxon>Eukaryota</taxon>
        <taxon>Fungi</taxon>
        <taxon>Dikarya</taxon>
        <taxon>Ascomycota</taxon>
        <taxon>Pezizomycotina</taxon>
        <taxon>Leotiomycetes</taxon>
        <taxon>Helotiales</taxon>
        <taxon>Mollisiaceae</taxon>
        <taxon>Mollisia</taxon>
    </lineage>
</organism>
<dbReference type="SUPFAM" id="SSF46785">
    <property type="entry name" value="Winged helix' DNA-binding domain"/>
    <property type="match status" value="1"/>
</dbReference>
<evidence type="ECO:0000256" key="2">
    <source>
        <dbReference type="ARBA" id="ARBA00022679"/>
    </source>
</evidence>
<dbReference type="OrthoDB" id="2410195at2759"/>
<feature type="domain" description="O-methyltransferase C-terminal" evidence="5">
    <location>
        <begin position="216"/>
        <end position="359"/>
    </location>
</feature>
<dbReference type="PIRSF" id="PIRSF005739">
    <property type="entry name" value="O-mtase"/>
    <property type="match status" value="1"/>
</dbReference>
<dbReference type="PROSITE" id="PS51683">
    <property type="entry name" value="SAM_OMT_II"/>
    <property type="match status" value="1"/>
</dbReference>
<evidence type="ECO:0000313" key="7">
    <source>
        <dbReference type="EMBL" id="KUJ18479.1"/>
    </source>
</evidence>
<evidence type="ECO:0000313" key="8">
    <source>
        <dbReference type="Proteomes" id="UP000070700"/>
    </source>
</evidence>
<dbReference type="GO" id="GO:0008171">
    <property type="term" value="F:O-methyltransferase activity"/>
    <property type="evidence" value="ECO:0007669"/>
    <property type="project" value="InterPro"/>
</dbReference>
<dbReference type="InParanoid" id="A0A194XEA8"/>
<dbReference type="PANTHER" id="PTHR43712">
    <property type="entry name" value="PUTATIVE (AFU_ORTHOLOGUE AFUA_4G14580)-RELATED"/>
    <property type="match status" value="1"/>
</dbReference>
<dbReference type="Pfam" id="PF00891">
    <property type="entry name" value="Methyltransf_2"/>
    <property type="match status" value="1"/>
</dbReference>
<keyword evidence="2 7" id="KW-0808">Transferase</keyword>
<dbReference type="GeneID" id="28820389"/>
<accession>A0A194XEA8</accession>
<dbReference type="SUPFAM" id="SSF53335">
    <property type="entry name" value="S-adenosyl-L-methionine-dependent methyltransferases"/>
    <property type="match status" value="1"/>
</dbReference>
<keyword evidence="8" id="KW-1185">Reference proteome</keyword>
<evidence type="ECO:0000256" key="1">
    <source>
        <dbReference type="ARBA" id="ARBA00022603"/>
    </source>
</evidence>
<name>A0A194XEA8_MOLSC</name>
<evidence type="ECO:0000259" key="6">
    <source>
        <dbReference type="Pfam" id="PF08100"/>
    </source>
</evidence>
<dbReference type="Gene3D" id="1.10.10.10">
    <property type="entry name" value="Winged helix-like DNA-binding domain superfamily/Winged helix DNA-binding domain"/>
    <property type="match status" value="1"/>
</dbReference>
<gene>
    <name evidence="7" type="ORF">LY89DRAFT_613413</name>
</gene>
<keyword evidence="3" id="KW-0949">S-adenosyl-L-methionine</keyword>